<evidence type="ECO:0000313" key="3">
    <source>
        <dbReference type="Proteomes" id="UP001157006"/>
    </source>
</evidence>
<name>A0AAV1ARU4_VICFA</name>
<dbReference type="InterPro" id="IPR057670">
    <property type="entry name" value="SH3_retrovirus"/>
</dbReference>
<protein>
    <recommendedName>
        <fullName evidence="1">Retroviral polymerase SH3-like domain-containing protein</fullName>
    </recommendedName>
</protein>
<dbReference type="Pfam" id="PF25597">
    <property type="entry name" value="SH3_retrovirus"/>
    <property type="match status" value="1"/>
</dbReference>
<dbReference type="InterPro" id="IPR039537">
    <property type="entry name" value="Retrotran_Ty1/copia-like"/>
</dbReference>
<keyword evidence="3" id="KW-1185">Reference proteome</keyword>
<reference evidence="2 3" key="1">
    <citation type="submission" date="2023-01" db="EMBL/GenBank/DDBJ databases">
        <authorList>
            <person name="Kreplak J."/>
        </authorList>
    </citation>
    <scope>NUCLEOTIDE SEQUENCE [LARGE SCALE GENOMIC DNA]</scope>
</reference>
<evidence type="ECO:0000313" key="2">
    <source>
        <dbReference type="EMBL" id="CAI8612548.1"/>
    </source>
</evidence>
<dbReference type="Proteomes" id="UP001157006">
    <property type="component" value="Chromosome 5"/>
</dbReference>
<sequence>MNKILVKRVRCLLSQSKLLKYFWGETLSTVVHLLNLTPCVPLKFNVPNHVWSGKYVSYDHLWVFGCMAYMHISKDERLKLDEKSKKCVFVGYGLDEFGYRFFDPVQWKLIRSRDVVFIEDYTIEDIDKVENKDQIFKDEEMVDTNSTNIAPTPITFEVVPIQNQNMNLNVDNALNPNNIVDVGDTKDVVENEVDQEVESFEKPVAYNDLRRSTHDKRPFVQYPSNEYVFLTDGEELENFKEVLVGEKKGVDECHEG</sequence>
<dbReference type="AlphaFoldDB" id="A0AAV1ARU4"/>
<proteinExistence type="predicted"/>
<evidence type="ECO:0000259" key="1">
    <source>
        <dbReference type="Pfam" id="PF25597"/>
    </source>
</evidence>
<feature type="domain" description="Retroviral polymerase SH3-like" evidence="1">
    <location>
        <begin position="66"/>
        <end position="123"/>
    </location>
</feature>
<dbReference type="PANTHER" id="PTHR42648">
    <property type="entry name" value="TRANSPOSASE, PUTATIVE-RELATED"/>
    <property type="match status" value="1"/>
</dbReference>
<organism evidence="2 3">
    <name type="scientific">Vicia faba</name>
    <name type="common">Broad bean</name>
    <name type="synonym">Faba vulgaris</name>
    <dbReference type="NCBI Taxonomy" id="3906"/>
    <lineage>
        <taxon>Eukaryota</taxon>
        <taxon>Viridiplantae</taxon>
        <taxon>Streptophyta</taxon>
        <taxon>Embryophyta</taxon>
        <taxon>Tracheophyta</taxon>
        <taxon>Spermatophyta</taxon>
        <taxon>Magnoliopsida</taxon>
        <taxon>eudicotyledons</taxon>
        <taxon>Gunneridae</taxon>
        <taxon>Pentapetalae</taxon>
        <taxon>rosids</taxon>
        <taxon>fabids</taxon>
        <taxon>Fabales</taxon>
        <taxon>Fabaceae</taxon>
        <taxon>Papilionoideae</taxon>
        <taxon>50 kb inversion clade</taxon>
        <taxon>NPAAA clade</taxon>
        <taxon>Hologalegina</taxon>
        <taxon>IRL clade</taxon>
        <taxon>Fabeae</taxon>
        <taxon>Vicia</taxon>
    </lineage>
</organism>
<dbReference type="PANTHER" id="PTHR42648:SF28">
    <property type="entry name" value="TRANSPOSON-ENCODED PROTEIN WITH RIBONUCLEASE H-LIKE AND RETROVIRUS ZINC FINGER-LIKE DOMAINS"/>
    <property type="match status" value="1"/>
</dbReference>
<gene>
    <name evidence="2" type="ORF">VFH_V039520</name>
</gene>
<accession>A0AAV1ARU4</accession>
<dbReference type="EMBL" id="OX451740">
    <property type="protein sequence ID" value="CAI8612548.1"/>
    <property type="molecule type" value="Genomic_DNA"/>
</dbReference>